<evidence type="ECO:0000256" key="4">
    <source>
        <dbReference type="ARBA" id="ARBA00023242"/>
    </source>
</evidence>
<name>A0A2P5D8I7_PARAD</name>
<organism evidence="7 8">
    <name type="scientific">Parasponia andersonii</name>
    <name type="common">Sponia andersonii</name>
    <dbReference type="NCBI Taxonomy" id="3476"/>
    <lineage>
        <taxon>Eukaryota</taxon>
        <taxon>Viridiplantae</taxon>
        <taxon>Streptophyta</taxon>
        <taxon>Embryophyta</taxon>
        <taxon>Tracheophyta</taxon>
        <taxon>Spermatophyta</taxon>
        <taxon>Magnoliopsida</taxon>
        <taxon>eudicotyledons</taxon>
        <taxon>Gunneridae</taxon>
        <taxon>Pentapetalae</taxon>
        <taxon>rosids</taxon>
        <taxon>fabids</taxon>
        <taxon>Rosales</taxon>
        <taxon>Cannabaceae</taxon>
        <taxon>Parasponia</taxon>
    </lineage>
</organism>
<dbReference type="PANTHER" id="PTHR13115">
    <property type="entry name" value="RNA POLYMERASE-ASSOCIATED PROTEIN RTF1 HOMOLOG"/>
    <property type="match status" value="1"/>
</dbReference>
<feature type="compositionally biased region" description="Basic and acidic residues" evidence="5">
    <location>
        <begin position="142"/>
        <end position="154"/>
    </location>
</feature>
<gene>
    <name evidence="7" type="ORF">PanWU01x14_087530</name>
</gene>
<dbReference type="FunFam" id="3.90.70.200:FF:000003">
    <property type="entry name" value="RNA polymerase-associated protein RTF1"/>
    <property type="match status" value="1"/>
</dbReference>
<evidence type="ECO:0000256" key="2">
    <source>
        <dbReference type="ARBA" id="ARBA00023015"/>
    </source>
</evidence>
<dbReference type="PANTHER" id="PTHR13115:SF8">
    <property type="entry name" value="RNA POLYMERASE-ASSOCIATED PROTEIN RTF1 HOMOLOG"/>
    <property type="match status" value="1"/>
</dbReference>
<dbReference type="Proteomes" id="UP000237105">
    <property type="component" value="Unassembled WGS sequence"/>
</dbReference>
<dbReference type="SUPFAM" id="SSF159042">
    <property type="entry name" value="Plus3-like"/>
    <property type="match status" value="1"/>
</dbReference>
<feature type="region of interest" description="Disordered" evidence="5">
    <location>
        <begin position="187"/>
        <end position="266"/>
    </location>
</feature>
<evidence type="ECO:0000313" key="7">
    <source>
        <dbReference type="EMBL" id="PON69630.1"/>
    </source>
</evidence>
<evidence type="ECO:0000256" key="5">
    <source>
        <dbReference type="SAM" id="MobiDB-lite"/>
    </source>
</evidence>
<dbReference type="EMBL" id="JXTB01000055">
    <property type="protein sequence ID" value="PON69630.1"/>
    <property type="molecule type" value="Genomic_DNA"/>
</dbReference>
<evidence type="ECO:0000259" key="6">
    <source>
        <dbReference type="PROSITE" id="PS51360"/>
    </source>
</evidence>
<keyword evidence="8" id="KW-1185">Reference proteome</keyword>
<dbReference type="GO" id="GO:1990269">
    <property type="term" value="F:RNA polymerase II C-terminal domain phosphoserine binding"/>
    <property type="evidence" value="ECO:0007669"/>
    <property type="project" value="TreeGrafter"/>
</dbReference>
<dbReference type="Gene3D" id="3.90.70.200">
    <property type="entry name" value="Plus-3 domain"/>
    <property type="match status" value="1"/>
</dbReference>
<comment type="caution">
    <text evidence="7">The sequence shown here is derived from an EMBL/GenBank/DDBJ whole genome shotgun (WGS) entry which is preliminary data.</text>
</comment>
<feature type="region of interest" description="Disordered" evidence="5">
    <location>
        <begin position="142"/>
        <end position="174"/>
    </location>
</feature>
<feature type="compositionally biased region" description="Acidic residues" evidence="5">
    <location>
        <begin position="70"/>
        <end position="95"/>
    </location>
</feature>
<sequence>MADLENLLLEAAGRTSSAGKNRHVIRPSRRTHPVDDGSDSREEDSDDNYDYRGKRSASQVPLKKRHEPAEREDFEGSEEGECDVGSEDDSDESDVGSDLYKNEDDRERLAEMTELEREMILLDRAIKKDDKSFKEKLRLKVDSARSMQSKKDELPPALSCGSRSSARTADRTAAMDGALNQLRAKRLKQQDSKGHGALKGSSNVQGVSAMKQKAPTKASLSGSNESESLSKYDSEDEASIADGNRVDSDDDESGMPGSEPPSYDDIKGITIQRSKLAKWFREPFFEDLIVGCFVRIGIGNSTSGAVYRLCMVQNVDSSKPEQQYKLEGKITHKYLICFWGNESSATKWQMAMVSDSAPSEQEFDQWFREVKRSGGRMLRKQDVLGKRETIQKAHSYVYSATTVKQMLQEKKHMSSRPLNIAVEKDRLKRQLEVAESKSDHVEVEKIKTRLQELEASRQARDKDAKAIRLAEMNKKNRAENFKNASELRPVNMSLKAGDAGYDPFSRRWTRSRNYYVGKAGQGNESNDAVVGTTDKDSKVTRETGIEATAAALEAAADAGKLVDTSAPMDQGTKSNMLHNFELPISLATLQKFGGPQGAQLGYLARKQRIEATIGCGISENDGKAHAHTLTVSDYKRRRGLL</sequence>
<keyword evidence="4" id="KW-0539">Nucleus</keyword>
<dbReference type="GO" id="GO:0003677">
    <property type="term" value="F:DNA binding"/>
    <property type="evidence" value="ECO:0007669"/>
    <property type="project" value="InterPro"/>
</dbReference>
<dbReference type="SMART" id="SM00719">
    <property type="entry name" value="Plus3"/>
    <property type="match status" value="1"/>
</dbReference>
<dbReference type="InterPro" id="IPR036128">
    <property type="entry name" value="Plus3-like_sf"/>
</dbReference>
<dbReference type="InterPro" id="IPR004343">
    <property type="entry name" value="Plus-3_dom"/>
</dbReference>
<dbReference type="Pfam" id="PF03126">
    <property type="entry name" value="Plus-3"/>
    <property type="match status" value="1"/>
</dbReference>
<dbReference type="AlphaFoldDB" id="A0A2P5D8I7"/>
<protein>
    <submittedName>
        <fullName evidence="7">RNA polymerase-associated protein Rtf</fullName>
    </submittedName>
</protein>
<keyword evidence="3" id="KW-0804">Transcription</keyword>
<dbReference type="PROSITE" id="PS51360">
    <property type="entry name" value="PLUS3"/>
    <property type="match status" value="1"/>
</dbReference>
<dbReference type="OrthoDB" id="166375at2759"/>
<feature type="compositionally biased region" description="Low complexity" evidence="5">
    <location>
        <begin position="161"/>
        <end position="174"/>
    </location>
</feature>
<proteinExistence type="predicted"/>
<feature type="region of interest" description="Disordered" evidence="5">
    <location>
        <begin position="1"/>
        <end position="106"/>
    </location>
</feature>
<dbReference type="STRING" id="3476.A0A2P5D8I7"/>
<comment type="subcellular location">
    <subcellularLocation>
        <location evidence="1">Nucleus</location>
    </subcellularLocation>
</comment>
<accession>A0A2P5D8I7</accession>
<evidence type="ECO:0000313" key="8">
    <source>
        <dbReference type="Proteomes" id="UP000237105"/>
    </source>
</evidence>
<dbReference type="GO" id="GO:0016593">
    <property type="term" value="C:Cdc73/Paf1 complex"/>
    <property type="evidence" value="ECO:0007669"/>
    <property type="project" value="TreeGrafter"/>
</dbReference>
<keyword evidence="2" id="KW-0805">Transcription regulation</keyword>
<feature type="compositionally biased region" description="Basic residues" evidence="5">
    <location>
        <begin position="20"/>
        <end position="31"/>
    </location>
</feature>
<feature type="domain" description="Plus3" evidence="6">
    <location>
        <begin position="260"/>
        <end position="395"/>
    </location>
</feature>
<reference evidence="8" key="1">
    <citation type="submission" date="2016-06" db="EMBL/GenBank/DDBJ databases">
        <title>Parallel loss of symbiosis genes in relatives of nitrogen-fixing non-legume Parasponia.</title>
        <authorList>
            <person name="Van Velzen R."/>
            <person name="Holmer R."/>
            <person name="Bu F."/>
            <person name="Rutten L."/>
            <person name="Van Zeijl A."/>
            <person name="Liu W."/>
            <person name="Santuari L."/>
            <person name="Cao Q."/>
            <person name="Sharma T."/>
            <person name="Shen D."/>
            <person name="Roswanjaya Y."/>
            <person name="Wardhani T."/>
            <person name="Kalhor M.S."/>
            <person name="Jansen J."/>
            <person name="Van den Hoogen J."/>
            <person name="Gungor B."/>
            <person name="Hartog M."/>
            <person name="Hontelez J."/>
            <person name="Verver J."/>
            <person name="Yang W.-C."/>
            <person name="Schijlen E."/>
            <person name="Repin R."/>
            <person name="Schilthuizen M."/>
            <person name="Schranz E."/>
            <person name="Heidstra R."/>
            <person name="Miyata K."/>
            <person name="Fedorova E."/>
            <person name="Kohlen W."/>
            <person name="Bisseling T."/>
            <person name="Smit S."/>
            <person name="Geurts R."/>
        </authorList>
    </citation>
    <scope>NUCLEOTIDE SEQUENCE [LARGE SCALE GENOMIC DNA]</scope>
    <source>
        <strain evidence="8">cv. WU1-14</strain>
    </source>
</reference>
<evidence type="ECO:0000256" key="3">
    <source>
        <dbReference type="ARBA" id="ARBA00023163"/>
    </source>
</evidence>
<evidence type="ECO:0000256" key="1">
    <source>
        <dbReference type="ARBA" id="ARBA00004123"/>
    </source>
</evidence>